<keyword evidence="3 6" id="KW-0460">Magnesium</keyword>
<keyword evidence="5 6" id="KW-0464">Manganese</keyword>
<keyword evidence="2 6" id="KW-0479">Metal-binding</keyword>
<evidence type="ECO:0000256" key="3">
    <source>
        <dbReference type="ARBA" id="ARBA00022842"/>
    </source>
</evidence>
<organism evidence="9 10">
    <name type="scientific">Aureitalea marina</name>
    <dbReference type="NCBI Taxonomy" id="930804"/>
    <lineage>
        <taxon>Bacteria</taxon>
        <taxon>Pseudomonadati</taxon>
        <taxon>Bacteroidota</taxon>
        <taxon>Flavobacteriia</taxon>
        <taxon>Flavobacteriales</taxon>
        <taxon>Flavobacteriaceae</taxon>
        <taxon>Aureitalea</taxon>
    </lineage>
</organism>
<protein>
    <recommendedName>
        <fullName evidence="6">2-succinyl-5-enolpyruvyl-6-hydroxy-3-cyclohexene-1-carboxylate synthase</fullName>
        <shortName evidence="6">SEPHCHC synthase</shortName>
        <ecNumber evidence="6">2.2.1.9</ecNumber>
    </recommendedName>
    <alternativeName>
        <fullName evidence="6">Menaquinone biosynthesis protein MenD</fullName>
    </alternativeName>
</protein>
<evidence type="ECO:0000313" key="10">
    <source>
        <dbReference type="Proteomes" id="UP000239800"/>
    </source>
</evidence>
<feature type="domain" description="Thiamine pyrophosphate enzyme N-terminal TPP-binding" evidence="8">
    <location>
        <begin position="12"/>
        <end position="118"/>
    </location>
</feature>
<keyword evidence="4 6" id="KW-0786">Thiamine pyrophosphate</keyword>
<evidence type="ECO:0000259" key="7">
    <source>
        <dbReference type="Pfam" id="PF02775"/>
    </source>
</evidence>
<comment type="pathway">
    <text evidence="6">Quinol/quinone metabolism; menaquinone biosynthesis.</text>
</comment>
<evidence type="ECO:0000256" key="6">
    <source>
        <dbReference type="HAMAP-Rule" id="MF_01659"/>
    </source>
</evidence>
<sequence>MNFSAKPLSQTITQLCLIKGIDHVVISPGSRSAPLTIGFTQNPGFNCFAVVDERCAAFTALGMAQQLERPVALVCTSGSALLNYYPAIAEAFYSDIPLVVLSADRPPELIDRGDGQTIRQENVFANHILYSAQCQEGEEHQLQNETLINVALNTAVELNGPVHLNLPFSEPLYGVTADMSVRPQHVPVRLPERVEIPMDWVVDQWMQAEKKMVLSGVLPPAALNKGTLDRLLLDPSVLLLSETTSNIPHSASITAIDQLIAPLSESEFSELRPDLLITIGGMVVSKKIKAFLRKHQPKVHIHVDPKKAYDTFFALDRHIKVTPQQFFDAISSEHLARQSSYKDQWIKVKNHRLQLHDKYMREIPFSDFLVHQRIYSTINTSYSLQLANSTAIRYSQLFDLSHVSSVYCNRGTSGIDGSNSTAIGMAMVSESPVLLVTGDLSFFYDSNAFWNDHIPASFRVILLNNSGGGIFRILPNAKETDKFEQFFETKHPLNAGSICQMHGLDYQLVSDSGSLEKALDGFYEDTGRARILEVDTSACPNDEILLNYFEFIR</sequence>
<feature type="domain" description="Thiamine pyrophosphate enzyme TPP-binding" evidence="7">
    <location>
        <begin position="398"/>
        <end position="527"/>
    </location>
</feature>
<dbReference type="CDD" id="cd07037">
    <property type="entry name" value="TPP_PYR_MenD"/>
    <property type="match status" value="1"/>
</dbReference>
<accession>A0A2S7KNQ8</accession>
<dbReference type="Gene3D" id="3.40.50.1220">
    <property type="entry name" value="TPP-binding domain"/>
    <property type="match status" value="1"/>
</dbReference>
<dbReference type="PANTHER" id="PTHR42916">
    <property type="entry name" value="2-SUCCINYL-5-ENOLPYRUVYL-6-HYDROXY-3-CYCLOHEXENE-1-CARBOXYLATE SYNTHASE"/>
    <property type="match status" value="1"/>
</dbReference>
<comment type="caution">
    <text evidence="9">The sequence shown here is derived from an EMBL/GenBank/DDBJ whole genome shotgun (WGS) entry which is preliminary data.</text>
</comment>
<dbReference type="GO" id="GO:0030976">
    <property type="term" value="F:thiamine pyrophosphate binding"/>
    <property type="evidence" value="ECO:0007669"/>
    <property type="project" value="UniProtKB-UniRule"/>
</dbReference>
<dbReference type="Pfam" id="PF02775">
    <property type="entry name" value="TPP_enzyme_C"/>
    <property type="match status" value="1"/>
</dbReference>
<dbReference type="OrthoDB" id="9791859at2"/>
<name>A0A2S7KNQ8_9FLAO</name>
<dbReference type="InterPro" id="IPR029061">
    <property type="entry name" value="THDP-binding"/>
</dbReference>
<keyword evidence="1 6" id="KW-0808">Transferase</keyword>
<keyword evidence="6" id="KW-0474">Menaquinone biosynthesis</keyword>
<dbReference type="CDD" id="cd02009">
    <property type="entry name" value="TPP_SHCHC_synthase"/>
    <property type="match status" value="1"/>
</dbReference>
<dbReference type="GO" id="GO:0030145">
    <property type="term" value="F:manganese ion binding"/>
    <property type="evidence" value="ECO:0007669"/>
    <property type="project" value="UniProtKB-UniRule"/>
</dbReference>
<reference evidence="9 10" key="1">
    <citation type="submission" date="2016-11" db="EMBL/GenBank/DDBJ databases">
        <title>Trade-off between light-utilization and light-protection in marine flavobacteria.</title>
        <authorList>
            <person name="Kumagai Y."/>
        </authorList>
    </citation>
    <scope>NUCLEOTIDE SEQUENCE [LARGE SCALE GENOMIC DNA]</scope>
    <source>
        <strain evidence="9 10">NBRC 107741</strain>
    </source>
</reference>
<evidence type="ECO:0000256" key="5">
    <source>
        <dbReference type="ARBA" id="ARBA00023211"/>
    </source>
</evidence>
<dbReference type="GO" id="GO:0000287">
    <property type="term" value="F:magnesium ion binding"/>
    <property type="evidence" value="ECO:0007669"/>
    <property type="project" value="UniProtKB-UniRule"/>
</dbReference>
<dbReference type="EC" id="2.2.1.9" evidence="6"/>
<comment type="catalytic activity">
    <reaction evidence="6">
        <text>isochorismate + 2-oxoglutarate + H(+) = 5-enolpyruvoyl-6-hydroxy-2-succinyl-cyclohex-3-ene-1-carboxylate + CO2</text>
        <dbReference type="Rhea" id="RHEA:25593"/>
        <dbReference type="ChEBI" id="CHEBI:15378"/>
        <dbReference type="ChEBI" id="CHEBI:16526"/>
        <dbReference type="ChEBI" id="CHEBI:16810"/>
        <dbReference type="ChEBI" id="CHEBI:29780"/>
        <dbReference type="ChEBI" id="CHEBI:58818"/>
        <dbReference type="EC" id="2.2.1.9"/>
    </reaction>
</comment>
<comment type="function">
    <text evidence="6">Catalyzes the thiamine diphosphate-dependent decarboxylation of 2-oxoglutarate and the subsequent addition of the resulting succinic semialdehyde-thiamine pyrophosphate anion to isochorismate to yield 2-succinyl-5-enolpyruvyl-6-hydroxy-3-cyclohexene-1-carboxylate (SEPHCHC).</text>
</comment>
<keyword evidence="10" id="KW-1185">Reference proteome</keyword>
<dbReference type="GO" id="GO:0009234">
    <property type="term" value="P:menaquinone biosynthetic process"/>
    <property type="evidence" value="ECO:0007669"/>
    <property type="project" value="UniProtKB-UniRule"/>
</dbReference>
<dbReference type="PIRSF" id="PIRSF004983">
    <property type="entry name" value="MenD"/>
    <property type="match status" value="1"/>
</dbReference>
<dbReference type="InterPro" id="IPR004433">
    <property type="entry name" value="MenaQ_synth_MenD"/>
</dbReference>
<dbReference type="InterPro" id="IPR012001">
    <property type="entry name" value="Thiamin_PyroP_enz_TPP-bd_dom"/>
</dbReference>
<gene>
    <name evidence="6" type="primary">menD</name>
    <name evidence="9" type="ORF">BST85_04260</name>
</gene>
<dbReference type="UniPathway" id="UPA00079"/>
<dbReference type="AlphaFoldDB" id="A0A2S7KNQ8"/>
<evidence type="ECO:0000313" key="9">
    <source>
        <dbReference type="EMBL" id="PQB04203.1"/>
    </source>
</evidence>
<comment type="cofactor">
    <cofactor evidence="6">
        <name>thiamine diphosphate</name>
        <dbReference type="ChEBI" id="CHEBI:58937"/>
    </cofactor>
    <text evidence="6">Binds 1 thiamine pyrophosphate per subunit.</text>
</comment>
<comment type="cofactor">
    <cofactor evidence="6">
        <name>Mg(2+)</name>
        <dbReference type="ChEBI" id="CHEBI:18420"/>
    </cofactor>
    <cofactor evidence="6">
        <name>Mn(2+)</name>
        <dbReference type="ChEBI" id="CHEBI:29035"/>
    </cofactor>
</comment>
<comment type="pathway">
    <text evidence="6">Quinol/quinone metabolism; 1,4-dihydroxy-2-naphthoate biosynthesis; 1,4-dihydroxy-2-naphthoate from chorismate: step 2/7.</text>
</comment>
<dbReference type="UniPathway" id="UPA01057">
    <property type="reaction ID" value="UER00164"/>
</dbReference>
<dbReference type="InterPro" id="IPR011766">
    <property type="entry name" value="TPP_enzyme_TPP-bd"/>
</dbReference>
<evidence type="ECO:0000256" key="2">
    <source>
        <dbReference type="ARBA" id="ARBA00022723"/>
    </source>
</evidence>
<dbReference type="RefSeq" id="WP_104812128.1">
    <property type="nucleotide sequence ID" value="NZ_MQUB01000001.1"/>
</dbReference>
<dbReference type="GO" id="GO:0070204">
    <property type="term" value="F:2-succinyl-5-enolpyruvyl-6-hydroxy-3-cyclohexene-1-carboxylic-acid synthase activity"/>
    <property type="evidence" value="ECO:0007669"/>
    <property type="project" value="UniProtKB-UniRule"/>
</dbReference>
<dbReference type="NCBIfam" id="TIGR00173">
    <property type="entry name" value="menD"/>
    <property type="match status" value="1"/>
</dbReference>
<dbReference type="Gene3D" id="3.40.50.970">
    <property type="match status" value="2"/>
</dbReference>
<dbReference type="PANTHER" id="PTHR42916:SF1">
    <property type="entry name" value="PROTEIN PHYLLO, CHLOROPLASTIC"/>
    <property type="match status" value="1"/>
</dbReference>
<evidence type="ECO:0000256" key="1">
    <source>
        <dbReference type="ARBA" id="ARBA00022679"/>
    </source>
</evidence>
<dbReference type="EMBL" id="MQUB01000001">
    <property type="protein sequence ID" value="PQB04203.1"/>
    <property type="molecule type" value="Genomic_DNA"/>
</dbReference>
<dbReference type="HAMAP" id="MF_01659">
    <property type="entry name" value="MenD"/>
    <property type="match status" value="1"/>
</dbReference>
<comment type="similarity">
    <text evidence="6">Belongs to the TPP enzyme family. MenD subfamily.</text>
</comment>
<comment type="subunit">
    <text evidence="6">Homodimer.</text>
</comment>
<evidence type="ECO:0000256" key="4">
    <source>
        <dbReference type="ARBA" id="ARBA00023052"/>
    </source>
</evidence>
<dbReference type="Proteomes" id="UP000239800">
    <property type="component" value="Unassembled WGS sequence"/>
</dbReference>
<proteinExistence type="inferred from homology"/>
<evidence type="ECO:0000259" key="8">
    <source>
        <dbReference type="Pfam" id="PF02776"/>
    </source>
</evidence>
<dbReference type="SUPFAM" id="SSF52518">
    <property type="entry name" value="Thiamin diphosphate-binding fold (THDP-binding)"/>
    <property type="match status" value="2"/>
</dbReference>
<dbReference type="Pfam" id="PF02776">
    <property type="entry name" value="TPP_enzyme_N"/>
    <property type="match status" value="1"/>
</dbReference>